<evidence type="ECO:0000256" key="3">
    <source>
        <dbReference type="ARBA" id="ARBA00023015"/>
    </source>
</evidence>
<dbReference type="Proteomes" id="UP001201163">
    <property type="component" value="Unassembled WGS sequence"/>
</dbReference>
<feature type="region of interest" description="Disordered" evidence="7">
    <location>
        <begin position="410"/>
        <end position="442"/>
    </location>
</feature>
<evidence type="ECO:0000256" key="5">
    <source>
        <dbReference type="ARBA" id="ARBA00023163"/>
    </source>
</evidence>
<dbReference type="Pfam" id="PF00170">
    <property type="entry name" value="bZIP_1"/>
    <property type="match status" value="1"/>
</dbReference>
<dbReference type="GO" id="GO:0005634">
    <property type="term" value="C:nucleus"/>
    <property type="evidence" value="ECO:0007669"/>
    <property type="project" value="UniProtKB-SubCell"/>
</dbReference>
<dbReference type="InterPro" id="IPR046347">
    <property type="entry name" value="bZIP_sf"/>
</dbReference>
<feature type="region of interest" description="Disordered" evidence="7">
    <location>
        <begin position="485"/>
        <end position="517"/>
    </location>
</feature>
<feature type="compositionally biased region" description="Low complexity" evidence="7">
    <location>
        <begin position="411"/>
        <end position="430"/>
    </location>
</feature>
<evidence type="ECO:0000256" key="1">
    <source>
        <dbReference type="ARBA" id="ARBA00004123"/>
    </source>
</evidence>
<name>A0AAD4LIS8_9AGAM</name>
<keyword evidence="6" id="KW-0539">Nucleus</keyword>
<organism evidence="9 10">
    <name type="scientific">Lactarius akahatsu</name>
    <dbReference type="NCBI Taxonomy" id="416441"/>
    <lineage>
        <taxon>Eukaryota</taxon>
        <taxon>Fungi</taxon>
        <taxon>Dikarya</taxon>
        <taxon>Basidiomycota</taxon>
        <taxon>Agaricomycotina</taxon>
        <taxon>Agaricomycetes</taxon>
        <taxon>Russulales</taxon>
        <taxon>Russulaceae</taxon>
        <taxon>Lactarius</taxon>
    </lineage>
</organism>
<reference evidence="9" key="1">
    <citation type="submission" date="2022-01" db="EMBL/GenBank/DDBJ databases">
        <title>Comparative genomics reveals a dynamic genome evolution in the ectomycorrhizal milk-cap (Lactarius) mushrooms.</title>
        <authorList>
            <consortium name="DOE Joint Genome Institute"/>
            <person name="Lebreton A."/>
            <person name="Tang N."/>
            <person name="Kuo A."/>
            <person name="LaButti K."/>
            <person name="Drula E."/>
            <person name="Barry K."/>
            <person name="Clum A."/>
            <person name="Lipzen A."/>
            <person name="Mousain D."/>
            <person name="Ng V."/>
            <person name="Wang R."/>
            <person name="Wang X."/>
            <person name="Dai Y."/>
            <person name="Henrissat B."/>
            <person name="Grigoriev I.V."/>
            <person name="Guerin-Laguette A."/>
            <person name="Yu F."/>
            <person name="Martin F.M."/>
        </authorList>
    </citation>
    <scope>NUCLEOTIDE SEQUENCE</scope>
    <source>
        <strain evidence="9">QP</strain>
    </source>
</reference>
<dbReference type="SUPFAM" id="SSF57959">
    <property type="entry name" value="Leucine zipper domain"/>
    <property type="match status" value="1"/>
</dbReference>
<dbReference type="SMART" id="SM00338">
    <property type="entry name" value="BRLZ"/>
    <property type="match status" value="1"/>
</dbReference>
<keyword evidence="3" id="KW-0805">Transcription regulation</keyword>
<accession>A0AAD4LIS8</accession>
<gene>
    <name evidence="9" type="ORF">EDB92DRAFT_1856990</name>
</gene>
<sequence length="648" mass="68705">MFEDNPLEPSPFVFDSNEVFATLADLDSFNFSSPSPGHRSPAFPTIPAIAEPQSELNNAWFNLSNINDDSLNKSIASPDTPWDFLTFANDSPDSGATSATGAFSPAFAIDPQLMATPATSKSPSDFGDEDAAKDGHPVEEDDDDDDDGPVTPPPIKPSNKGKDRKSGVLSGGVQKKIHFSSVVKTDPYDNPSDDWRPTPDEYQKMSSREKRQLRNKISARNFRNRRKEYITTLEGDVAERDQLIDVIRTELGSTRSENAALQQEIKALKKALLSSAGRANSPVLPPPGPLPISFRSSASTSPLLTPNTRKDLPATSPRLAAKGFWGGSSTSFGGITPVHTVTIPDLIAGAALKPALQENINPALNNNVNSVGLSTLGGPGKPPPFDSFMDSNPFTMKMLDAYRMQLWTRMAQHQQQHQQAAPQHQQQQHPSSPPLSGLAANLRPHYFSSTPTLRGAASSSSLSSLLSGKHHIHTSAFSSASSSSAAASVYPTPPASPNPGSTSSAQMPTPQQAALATMASQTLVQRLGSAFWQAFSGSPSSYPPSSSSYTAPNARAPAWDAEKVRRVLEGTAVVRVVDIDPPSGAAEAVKATAAATSVVAVTESKEVQTQTQGQGPMACVKLCAAREAGLGVLEESMRALTLGKKGSA</sequence>
<proteinExistence type="inferred from homology"/>
<dbReference type="PROSITE" id="PS50217">
    <property type="entry name" value="BZIP"/>
    <property type="match status" value="1"/>
</dbReference>
<feature type="domain" description="BZIP" evidence="8">
    <location>
        <begin position="205"/>
        <end position="268"/>
    </location>
</feature>
<feature type="compositionally biased region" description="Acidic residues" evidence="7">
    <location>
        <begin position="139"/>
        <end position="148"/>
    </location>
</feature>
<dbReference type="EMBL" id="JAKELL010000021">
    <property type="protein sequence ID" value="KAH8992693.1"/>
    <property type="molecule type" value="Genomic_DNA"/>
</dbReference>
<keyword evidence="10" id="KW-1185">Reference proteome</keyword>
<feature type="region of interest" description="Disordered" evidence="7">
    <location>
        <begin position="116"/>
        <end position="213"/>
    </location>
</feature>
<dbReference type="CDD" id="cd14810">
    <property type="entry name" value="bZIP_u1"/>
    <property type="match status" value="1"/>
</dbReference>
<evidence type="ECO:0000256" key="7">
    <source>
        <dbReference type="SAM" id="MobiDB-lite"/>
    </source>
</evidence>
<evidence type="ECO:0000256" key="6">
    <source>
        <dbReference type="ARBA" id="ARBA00023242"/>
    </source>
</evidence>
<evidence type="ECO:0000313" key="10">
    <source>
        <dbReference type="Proteomes" id="UP001201163"/>
    </source>
</evidence>
<feature type="compositionally biased region" description="Basic and acidic residues" evidence="7">
    <location>
        <begin position="193"/>
        <end position="212"/>
    </location>
</feature>
<evidence type="ECO:0000313" key="9">
    <source>
        <dbReference type="EMBL" id="KAH8992693.1"/>
    </source>
</evidence>
<feature type="compositionally biased region" description="Polar residues" evidence="7">
    <location>
        <begin position="498"/>
        <end position="517"/>
    </location>
</feature>
<evidence type="ECO:0000259" key="8">
    <source>
        <dbReference type="PROSITE" id="PS50217"/>
    </source>
</evidence>
<evidence type="ECO:0000256" key="2">
    <source>
        <dbReference type="ARBA" id="ARBA00007163"/>
    </source>
</evidence>
<dbReference type="PROSITE" id="PS00036">
    <property type="entry name" value="BZIP_BASIC"/>
    <property type="match status" value="1"/>
</dbReference>
<comment type="similarity">
    <text evidence="2">Belongs to the bZIP family.</text>
</comment>
<dbReference type="InterPro" id="IPR004827">
    <property type="entry name" value="bZIP"/>
</dbReference>
<protein>
    <recommendedName>
        <fullName evidence="8">BZIP domain-containing protein</fullName>
    </recommendedName>
</protein>
<comment type="caution">
    <text evidence="9">The sequence shown here is derived from an EMBL/GenBank/DDBJ whole genome shotgun (WGS) entry which is preliminary data.</text>
</comment>
<feature type="region of interest" description="Disordered" evidence="7">
    <location>
        <begin position="277"/>
        <end position="315"/>
    </location>
</feature>
<dbReference type="GO" id="GO:0003677">
    <property type="term" value="F:DNA binding"/>
    <property type="evidence" value="ECO:0007669"/>
    <property type="project" value="UniProtKB-KW"/>
</dbReference>
<keyword evidence="4" id="KW-0238">DNA-binding</keyword>
<dbReference type="PANTHER" id="PTHR47416">
    <property type="entry name" value="BASIC-LEUCINE ZIPPER TRANSCRIPTION FACTOR F-RELATED"/>
    <property type="match status" value="1"/>
</dbReference>
<feature type="compositionally biased region" description="Polar residues" evidence="7">
    <location>
        <begin position="294"/>
        <end position="307"/>
    </location>
</feature>
<evidence type="ECO:0000256" key="4">
    <source>
        <dbReference type="ARBA" id="ARBA00023125"/>
    </source>
</evidence>
<dbReference type="AlphaFoldDB" id="A0AAD4LIS8"/>
<comment type="subcellular location">
    <subcellularLocation>
        <location evidence="1">Nucleus</location>
    </subcellularLocation>
</comment>
<keyword evidence="5" id="KW-0804">Transcription</keyword>
<dbReference type="GO" id="GO:0003700">
    <property type="term" value="F:DNA-binding transcription factor activity"/>
    <property type="evidence" value="ECO:0007669"/>
    <property type="project" value="InterPro"/>
</dbReference>
<dbReference type="Gene3D" id="1.20.5.170">
    <property type="match status" value="1"/>
</dbReference>
<dbReference type="PANTHER" id="PTHR47416:SF8">
    <property type="entry name" value="BASIC-LEUCINE ZIPPER TRANSCRIPTION FACTOR E-RELATED"/>
    <property type="match status" value="1"/>
</dbReference>